<feature type="transmembrane region" description="Helical" evidence="18">
    <location>
        <begin position="1057"/>
        <end position="1077"/>
    </location>
</feature>
<feature type="transmembrane region" description="Helical" evidence="18">
    <location>
        <begin position="1020"/>
        <end position="1036"/>
    </location>
</feature>
<evidence type="ECO:0000256" key="2">
    <source>
        <dbReference type="ARBA" id="ARBA00022448"/>
    </source>
</evidence>
<feature type="transmembrane region" description="Helical" evidence="18">
    <location>
        <begin position="439"/>
        <end position="466"/>
    </location>
</feature>
<evidence type="ECO:0000256" key="19">
    <source>
        <dbReference type="SAM" id="MobiDB-lite"/>
    </source>
</evidence>
<feature type="transmembrane region" description="Helical" evidence="18">
    <location>
        <begin position="231"/>
        <end position="249"/>
    </location>
</feature>
<dbReference type="GO" id="GO:0046872">
    <property type="term" value="F:metal ion binding"/>
    <property type="evidence" value="ECO:0007669"/>
    <property type="project" value="UniProtKB-KW"/>
</dbReference>
<dbReference type="Pfam" id="PF00122">
    <property type="entry name" value="E1-E2_ATPase"/>
    <property type="match status" value="1"/>
</dbReference>
<dbReference type="PROSITE" id="PS00154">
    <property type="entry name" value="ATPASE_E1_E2"/>
    <property type="match status" value="1"/>
</dbReference>
<reference evidence="23 24" key="1">
    <citation type="submission" date="2016-03" db="EMBL/GenBank/DDBJ databases">
        <authorList>
            <person name="Ploux O."/>
        </authorList>
    </citation>
    <scope>NUCLEOTIDE SEQUENCE [LARGE SCALE GENOMIC DNA]</scope>
    <source>
        <strain evidence="23 24">UAMH 11012</strain>
    </source>
</reference>
<evidence type="ECO:0000256" key="18">
    <source>
        <dbReference type="RuleBase" id="RU361146"/>
    </source>
</evidence>
<keyword evidence="5 18" id="KW-0812">Transmembrane</keyword>
<dbReference type="InterPro" id="IPR001757">
    <property type="entry name" value="P_typ_ATPase"/>
</dbReference>
<evidence type="ECO:0000259" key="22">
    <source>
        <dbReference type="Pfam" id="PF00690"/>
    </source>
</evidence>
<keyword evidence="9 18" id="KW-0067">ATP-binding</keyword>
<dbReference type="InterPro" id="IPR059000">
    <property type="entry name" value="ATPase_P-type_domA"/>
</dbReference>
<dbReference type="Pfam" id="PF08282">
    <property type="entry name" value="Hydrolase_3"/>
    <property type="match status" value="1"/>
</dbReference>
<organism evidence="23 24">
    <name type="scientific">Phialocephala subalpina</name>
    <dbReference type="NCBI Taxonomy" id="576137"/>
    <lineage>
        <taxon>Eukaryota</taxon>
        <taxon>Fungi</taxon>
        <taxon>Dikarya</taxon>
        <taxon>Ascomycota</taxon>
        <taxon>Pezizomycotina</taxon>
        <taxon>Leotiomycetes</taxon>
        <taxon>Helotiales</taxon>
        <taxon>Mollisiaceae</taxon>
        <taxon>Phialocephala</taxon>
        <taxon>Phialocephala fortinii species complex</taxon>
    </lineage>
</organism>
<dbReference type="Gene3D" id="2.70.150.10">
    <property type="entry name" value="Calcium-transporting ATPase, cytoplasmic transduction domain A"/>
    <property type="match status" value="1"/>
</dbReference>
<feature type="region of interest" description="Disordered" evidence="19">
    <location>
        <begin position="1"/>
        <end position="29"/>
    </location>
</feature>
<keyword evidence="7 18" id="KW-0547">Nucleotide-binding</keyword>
<evidence type="ECO:0000256" key="17">
    <source>
        <dbReference type="ARBA" id="ARBA00059328"/>
    </source>
</evidence>
<dbReference type="Proteomes" id="UP000184330">
    <property type="component" value="Unassembled WGS sequence"/>
</dbReference>
<evidence type="ECO:0000256" key="1">
    <source>
        <dbReference type="ARBA" id="ARBA00004128"/>
    </source>
</evidence>
<dbReference type="SUPFAM" id="SSF81660">
    <property type="entry name" value="Metal cation-transporting ATPase, ATP-binding domain N"/>
    <property type="match status" value="1"/>
</dbReference>
<dbReference type="GO" id="GO:0005774">
    <property type="term" value="C:vacuolar membrane"/>
    <property type="evidence" value="ECO:0007669"/>
    <property type="project" value="UniProtKB-SubCell"/>
</dbReference>
<proteinExistence type="inferred from homology"/>
<sequence>MVTSDVEKGLEPNALSVEPSQGDTVASQEGIPKIPAHITKEVTAQSILNDKDALEPDPGTEHLFEVQNNSFAFTPGQLSKFLNPKSLSAFYAVGGVAGLEKGLRSNITSGLSSEETTLDGTVSFEDAKAAAATTKEYVPMPSLLARASTTKTVPARKNDGLFVDRKRVFADNRLPDKKTKSLLELAWITYNDKVLILLTIAAVVSLALGLYQTFGQKHEPGETKIEWVEGVAIMAAIIIVVVVGTLNDWQKERQFVKLNKKKEDRTVKVIRSGKSQEISIYDILVGDVMHLEPGDMVPVDGILIKGHSIKCDESSATGESDLMKKTSGDEVYRAIEAGQDFKKLDPFILSGSKLAEGVGTFMVTAVGVNSTFGKTMMTLREDSEATPLQQKLNVLAESIAKLGGAAALVLFIVLFIKFLAQLKGSPETPSERGQSFLQIFIVSVTVIVVAVPEGLPLAVTLALAFATTRMLKDNNLVRALRACETMGNATTVCSDKTGTLTENKMTMVAATIGHKTQFGKKAHPLDKTKRISNGQVSNGDIEGTEKLSQTSAEIEDSVSATDFLSKLSPEAKHLLSQSIVLNSTAFEGDIDGRQTFIGSKTETALLEFARTHLAIGPLQQERSNAVIVQAVPFDSAVKYMACVVKLSNGNFRVYAKGASEILLDKCTKILGDPSSTDLSETDLTAEDSEALANIISTYAGRTLRTIALLYKDFESWPPADGVLAENPTQADFKAIFKEMTLLGIVGIKDPLRQGVQGAVKDCQNAGVFVRMVTGDNILTAQAIAEECGIYTPKTGGIVMEGPTFRKLSKEDMDKTIPKLQVLARSSPEDKRILVKRLKELGETVAVTGDGTNDAPALKMADIGFSMGIAGTEVAKEASAIIVMDDNFASIVKALMWGRAVNDAVKKFLQFQLTVNITAVLLTFVTAVASSEEQSVLSPVQLLWVNLIMDTFAALALATDPPTRAILNRKPEKKSTPLITLNMWKMIIGQAIFQLAVTFTLHFAGAQIFGYDTQDEDEMKQLKTLVFNTFVWMQIFNEFNNRRLDNKFNILEGITHNWFFIGINFIMVGGQIMIIFVGGEAFHVKPLNGVQWGVSLVLGALSLPMAVIIRLIPDKWVVEIIPRGWKRSLAPEHVKLGRRESDLNFIKRVRGGRVSSLKFRFDEKVEHMKDHMHVHHHQGVSSGDWRDRDDSSS</sequence>
<keyword evidence="13 18" id="KW-0406">Ion transport</keyword>
<comment type="similarity">
    <text evidence="15 18">Belongs to the cation transport ATPase (P-type) (TC 3.A.3) family.</text>
</comment>
<feature type="transmembrane region" description="Helical" evidence="18">
    <location>
        <begin position="1089"/>
        <end position="1111"/>
    </location>
</feature>
<evidence type="ECO:0000259" key="21">
    <source>
        <dbReference type="Pfam" id="PF00689"/>
    </source>
</evidence>
<evidence type="ECO:0000256" key="8">
    <source>
        <dbReference type="ARBA" id="ARBA00022837"/>
    </source>
</evidence>
<dbReference type="InterPro" id="IPR006068">
    <property type="entry name" value="ATPase_P-typ_cation-transptr_C"/>
</dbReference>
<evidence type="ECO:0000256" key="6">
    <source>
        <dbReference type="ARBA" id="ARBA00022723"/>
    </source>
</evidence>
<feature type="compositionally biased region" description="Basic and acidic residues" evidence="19">
    <location>
        <begin position="1"/>
        <end position="10"/>
    </location>
</feature>
<dbReference type="InterPro" id="IPR036412">
    <property type="entry name" value="HAD-like_sf"/>
</dbReference>
<keyword evidence="12 18" id="KW-1133">Transmembrane helix</keyword>
<evidence type="ECO:0000256" key="15">
    <source>
        <dbReference type="ARBA" id="ARBA00038148"/>
    </source>
</evidence>
<feature type="compositionally biased region" description="Basic and acidic residues" evidence="19">
    <location>
        <begin position="1183"/>
        <end position="1192"/>
    </location>
</feature>
<dbReference type="PANTHER" id="PTHR24093">
    <property type="entry name" value="CATION TRANSPORTING ATPASE"/>
    <property type="match status" value="1"/>
</dbReference>
<dbReference type="SUPFAM" id="SSF81653">
    <property type="entry name" value="Calcium ATPase, transduction domain A"/>
    <property type="match status" value="1"/>
</dbReference>
<dbReference type="SFLD" id="SFLDG00002">
    <property type="entry name" value="C1.7:_P-type_atpase_like"/>
    <property type="match status" value="1"/>
</dbReference>
<evidence type="ECO:0000256" key="7">
    <source>
        <dbReference type="ARBA" id="ARBA00022741"/>
    </source>
</evidence>
<evidence type="ECO:0000256" key="5">
    <source>
        <dbReference type="ARBA" id="ARBA00022692"/>
    </source>
</evidence>
<dbReference type="EMBL" id="FJOG01000116">
    <property type="protein sequence ID" value="CZR70257.1"/>
    <property type="molecule type" value="Genomic_DNA"/>
</dbReference>
<dbReference type="Pfam" id="PF00689">
    <property type="entry name" value="Cation_ATPase_C"/>
    <property type="match status" value="1"/>
</dbReference>
<evidence type="ECO:0000256" key="16">
    <source>
        <dbReference type="ARBA" id="ARBA00048694"/>
    </source>
</evidence>
<dbReference type="InterPro" id="IPR018303">
    <property type="entry name" value="ATPase_P-typ_P_site"/>
</dbReference>
<dbReference type="NCBIfam" id="TIGR01494">
    <property type="entry name" value="ATPase_P-type"/>
    <property type="match status" value="2"/>
</dbReference>
<comment type="catalytic activity">
    <reaction evidence="16 18">
        <text>Ca(2+)(in) + ATP + H2O = Ca(2+)(out) + ADP + phosphate + H(+)</text>
        <dbReference type="Rhea" id="RHEA:18105"/>
        <dbReference type="ChEBI" id="CHEBI:15377"/>
        <dbReference type="ChEBI" id="CHEBI:15378"/>
        <dbReference type="ChEBI" id="CHEBI:29108"/>
        <dbReference type="ChEBI" id="CHEBI:30616"/>
        <dbReference type="ChEBI" id="CHEBI:43474"/>
        <dbReference type="ChEBI" id="CHEBI:456216"/>
        <dbReference type="EC" id="7.2.2.10"/>
    </reaction>
</comment>
<keyword evidence="2 18" id="KW-0813">Transport</keyword>
<feature type="domain" description="Cation-transporting P-type ATPase N-terminal" evidence="22">
    <location>
        <begin position="164"/>
        <end position="205"/>
    </location>
</feature>
<dbReference type="Pfam" id="PF13246">
    <property type="entry name" value="Cation_ATPase"/>
    <property type="match status" value="1"/>
</dbReference>
<evidence type="ECO:0000256" key="12">
    <source>
        <dbReference type="ARBA" id="ARBA00022989"/>
    </source>
</evidence>
<keyword evidence="4 18" id="KW-0109">Calcium transport</keyword>
<feature type="region of interest" description="Disordered" evidence="19">
    <location>
        <begin position="1171"/>
        <end position="1192"/>
    </location>
</feature>
<keyword evidence="11" id="KW-1278">Translocase</keyword>
<evidence type="ECO:0000313" key="23">
    <source>
        <dbReference type="EMBL" id="CZR70257.1"/>
    </source>
</evidence>
<dbReference type="SUPFAM" id="SSF56784">
    <property type="entry name" value="HAD-like"/>
    <property type="match status" value="1"/>
</dbReference>
<gene>
    <name evidence="23" type="ORF">PAC_20158</name>
</gene>
<dbReference type="InterPro" id="IPR008250">
    <property type="entry name" value="ATPase_P-typ_transduc_dom_A_sf"/>
</dbReference>
<protein>
    <recommendedName>
        <fullName evidence="18">Calcium-transporting ATPase</fullName>
        <ecNumber evidence="18">7.2.2.10</ecNumber>
    </recommendedName>
</protein>
<dbReference type="FunFam" id="1.20.1110.10:FF:000039">
    <property type="entry name" value="Calcium-transporting ATPase"/>
    <property type="match status" value="1"/>
</dbReference>
<dbReference type="Pfam" id="PF00690">
    <property type="entry name" value="Cation_ATPase_N"/>
    <property type="match status" value="1"/>
</dbReference>
<evidence type="ECO:0000256" key="9">
    <source>
        <dbReference type="ARBA" id="ARBA00022840"/>
    </source>
</evidence>
<feature type="domain" description="P-type ATPase A" evidence="20">
    <location>
        <begin position="263"/>
        <end position="376"/>
    </location>
</feature>
<evidence type="ECO:0000259" key="20">
    <source>
        <dbReference type="Pfam" id="PF00122"/>
    </source>
</evidence>
<dbReference type="PRINTS" id="PR00119">
    <property type="entry name" value="CATATPASE"/>
</dbReference>
<feature type="domain" description="Cation-transporting P-type ATPase C-terminal" evidence="21">
    <location>
        <begin position="934"/>
        <end position="1111"/>
    </location>
</feature>
<dbReference type="InterPro" id="IPR023214">
    <property type="entry name" value="HAD_sf"/>
</dbReference>
<dbReference type="STRING" id="576137.A0A1L7XZ11"/>
<comment type="function">
    <text evidence="18">Catalyzes the hydrolysis of ATP coupled with the transport of calcium.</text>
</comment>
<evidence type="ECO:0000256" key="13">
    <source>
        <dbReference type="ARBA" id="ARBA00023065"/>
    </source>
</evidence>
<feature type="transmembrane region" description="Helical" evidence="18">
    <location>
        <begin position="399"/>
        <end position="419"/>
    </location>
</feature>
<dbReference type="FunFam" id="3.40.50.1000:FF:000018">
    <property type="entry name" value="Calcium-transporting ATPase"/>
    <property type="match status" value="1"/>
</dbReference>
<name>A0A1L7XZ11_9HELO</name>
<dbReference type="GO" id="GO:0005524">
    <property type="term" value="F:ATP binding"/>
    <property type="evidence" value="ECO:0007669"/>
    <property type="project" value="UniProtKB-KW"/>
</dbReference>
<dbReference type="FunFam" id="3.40.1110.10:FF:000031">
    <property type="entry name" value="Calcium-transporting ATPase"/>
    <property type="match status" value="1"/>
</dbReference>
<evidence type="ECO:0000256" key="4">
    <source>
        <dbReference type="ARBA" id="ARBA00022568"/>
    </source>
</evidence>
<dbReference type="InterPro" id="IPR023299">
    <property type="entry name" value="ATPase_P-typ_cyto_dom_N"/>
</dbReference>
<evidence type="ECO:0000313" key="24">
    <source>
        <dbReference type="Proteomes" id="UP000184330"/>
    </source>
</evidence>
<feature type="compositionally biased region" description="Polar residues" evidence="19">
    <location>
        <begin position="18"/>
        <end position="27"/>
    </location>
</feature>
<dbReference type="GO" id="GO:0016887">
    <property type="term" value="F:ATP hydrolysis activity"/>
    <property type="evidence" value="ECO:0007669"/>
    <property type="project" value="InterPro"/>
</dbReference>
<evidence type="ECO:0000256" key="11">
    <source>
        <dbReference type="ARBA" id="ARBA00022967"/>
    </source>
</evidence>
<dbReference type="FunFam" id="2.70.150.10:FF:000028">
    <property type="entry name" value="Calcium-transporting ATPase"/>
    <property type="match status" value="1"/>
</dbReference>
<keyword evidence="8 18" id="KW-0106">Calcium</keyword>
<dbReference type="SUPFAM" id="SSF81665">
    <property type="entry name" value="Calcium ATPase, transmembrane domain M"/>
    <property type="match status" value="1"/>
</dbReference>
<dbReference type="Gene3D" id="3.40.50.1000">
    <property type="entry name" value="HAD superfamily/HAD-like"/>
    <property type="match status" value="1"/>
</dbReference>
<comment type="function">
    <text evidence="17">This magnesium-dependent enzyme catalyzes the hydrolysis of ATP coupled with the transport of calcium. Transports the calcium to the vacuole and participates in the control of the cytosolic free calcium.</text>
</comment>
<feature type="transmembrane region" description="Helical" evidence="18">
    <location>
        <begin position="940"/>
        <end position="957"/>
    </location>
</feature>
<dbReference type="GO" id="GO:0005886">
    <property type="term" value="C:plasma membrane"/>
    <property type="evidence" value="ECO:0007669"/>
    <property type="project" value="TreeGrafter"/>
</dbReference>
<dbReference type="EC" id="7.2.2.10" evidence="18"/>
<feature type="transmembrane region" description="Helical" evidence="18">
    <location>
        <begin position="907"/>
        <end position="928"/>
    </location>
</feature>
<dbReference type="AlphaFoldDB" id="A0A1L7XZ11"/>
<dbReference type="SFLD" id="SFLDF00027">
    <property type="entry name" value="p-type_atpase"/>
    <property type="match status" value="1"/>
</dbReference>
<keyword evidence="10" id="KW-0460">Magnesium</keyword>
<dbReference type="InterPro" id="IPR006408">
    <property type="entry name" value="P-type_ATPase_IIB"/>
</dbReference>
<dbReference type="InterPro" id="IPR004014">
    <property type="entry name" value="ATPase_P-typ_cation-transptr_N"/>
</dbReference>
<dbReference type="OrthoDB" id="3352408at2759"/>
<dbReference type="CDD" id="cd02081">
    <property type="entry name" value="P-type_ATPase_Ca_PMCA-like"/>
    <property type="match status" value="1"/>
</dbReference>
<dbReference type="Gene3D" id="1.20.1110.10">
    <property type="entry name" value="Calcium-transporting ATPase, transmembrane domain"/>
    <property type="match status" value="1"/>
</dbReference>
<comment type="subcellular location">
    <subcellularLocation>
        <location evidence="18">Membrane</location>
        <topology evidence="18">Multi-pass membrane protein</topology>
    </subcellularLocation>
    <subcellularLocation>
        <location evidence="1">Vacuole membrane</location>
        <topology evidence="1">Multi-pass membrane protein</topology>
    </subcellularLocation>
</comment>
<keyword evidence="6" id="KW-0479">Metal-binding</keyword>
<keyword evidence="24" id="KW-1185">Reference proteome</keyword>
<dbReference type="SFLD" id="SFLDS00003">
    <property type="entry name" value="Haloacid_Dehalogenase"/>
    <property type="match status" value="1"/>
</dbReference>
<evidence type="ECO:0000256" key="14">
    <source>
        <dbReference type="ARBA" id="ARBA00023136"/>
    </source>
</evidence>
<dbReference type="Gene3D" id="3.40.1110.10">
    <property type="entry name" value="Calcium-transporting ATPase, cytoplasmic domain N"/>
    <property type="match status" value="1"/>
</dbReference>
<dbReference type="NCBIfam" id="TIGR01517">
    <property type="entry name" value="ATPase-IIB_Ca"/>
    <property type="match status" value="1"/>
</dbReference>
<keyword evidence="14 18" id="KW-0472">Membrane</keyword>
<accession>A0A1L7XZ11</accession>
<evidence type="ECO:0000256" key="10">
    <source>
        <dbReference type="ARBA" id="ARBA00022842"/>
    </source>
</evidence>
<dbReference type="InterPro" id="IPR044492">
    <property type="entry name" value="P_typ_ATPase_HD_dom"/>
</dbReference>
<dbReference type="GO" id="GO:0005388">
    <property type="term" value="F:P-type calcium transporter activity"/>
    <property type="evidence" value="ECO:0007669"/>
    <property type="project" value="UniProtKB-EC"/>
</dbReference>
<keyword evidence="3" id="KW-0926">Vacuole</keyword>
<dbReference type="GO" id="GO:0006874">
    <property type="term" value="P:intracellular calcium ion homeostasis"/>
    <property type="evidence" value="ECO:0007669"/>
    <property type="project" value="TreeGrafter"/>
</dbReference>
<feature type="transmembrane region" description="Helical" evidence="18">
    <location>
        <begin position="194"/>
        <end position="211"/>
    </location>
</feature>
<evidence type="ECO:0000256" key="3">
    <source>
        <dbReference type="ARBA" id="ARBA00022554"/>
    </source>
</evidence>
<dbReference type="PANTHER" id="PTHR24093:SF369">
    <property type="entry name" value="CALCIUM-TRANSPORTING ATPASE"/>
    <property type="match status" value="1"/>
</dbReference>
<dbReference type="InterPro" id="IPR023298">
    <property type="entry name" value="ATPase_P-typ_TM_dom_sf"/>
</dbReference>
<feature type="transmembrane region" description="Helical" evidence="18">
    <location>
        <begin position="978"/>
        <end position="1000"/>
    </location>
</feature>